<protein>
    <submittedName>
        <fullName evidence="1">Uncharacterized protein</fullName>
    </submittedName>
</protein>
<accession>A0A0S4V3F9</accession>
<dbReference type="EMBL" id="LN899824">
    <property type="protein sequence ID" value="CUV28844.1"/>
    <property type="molecule type" value="Genomic_DNA"/>
</dbReference>
<sequence>MPGLRPRLSFIYPTRDKAVPGFQVGDRVHVENGSLAVG</sequence>
<dbReference type="AlphaFoldDB" id="A0A0S4V3F9"/>
<name>A0A0S4V3F9_RALSL</name>
<evidence type="ECO:0000313" key="1">
    <source>
        <dbReference type="EMBL" id="CUV28844.1"/>
    </source>
</evidence>
<organism evidence="1">
    <name type="scientific">Ralstonia solanacearum</name>
    <name type="common">Pseudomonas solanacearum</name>
    <dbReference type="NCBI Taxonomy" id="305"/>
    <lineage>
        <taxon>Bacteria</taxon>
        <taxon>Pseudomonadati</taxon>
        <taxon>Pseudomonadota</taxon>
        <taxon>Betaproteobacteria</taxon>
        <taxon>Burkholderiales</taxon>
        <taxon>Burkholderiaceae</taxon>
        <taxon>Ralstonia</taxon>
        <taxon>Ralstonia solanacearum species complex</taxon>
    </lineage>
</organism>
<reference evidence="1" key="1">
    <citation type="submission" date="2015-10" db="EMBL/GenBank/DDBJ databases">
        <authorList>
            <person name="Gilbert D.G."/>
        </authorList>
    </citation>
    <scope>NUCLEOTIDE SEQUENCE</scope>
    <source>
        <strain evidence="1">Phyl III-seqv23</strain>
    </source>
</reference>
<proteinExistence type="predicted"/>
<gene>
    <name evidence="1" type="ORF">RUN1985_v1_280159</name>
</gene>